<accession>A0AAN8IIG2</accession>
<keyword evidence="2" id="KW-1133">Transmembrane helix</keyword>
<dbReference type="EMBL" id="WIXE01018835">
    <property type="protein sequence ID" value="KAK5970562.1"/>
    <property type="molecule type" value="Genomic_DNA"/>
</dbReference>
<protein>
    <submittedName>
        <fullName evidence="3">Uncharacterized protein</fullName>
    </submittedName>
</protein>
<dbReference type="AlphaFoldDB" id="A0AAN8IIG2"/>
<dbReference type="Proteomes" id="UP001331761">
    <property type="component" value="Unassembled WGS sequence"/>
</dbReference>
<keyword evidence="4" id="KW-1185">Reference proteome</keyword>
<sequence>MIGCRLYKRTSKCDSAILDANSSTGVQMRVASRTIWFTIFAIFAPLATAWYPFYPWFPKRYPGGTIPGGTQPGRTTLPGQVYPGGSNPGG</sequence>
<feature type="region of interest" description="Disordered" evidence="1">
    <location>
        <begin position="65"/>
        <end position="90"/>
    </location>
</feature>
<evidence type="ECO:0000313" key="4">
    <source>
        <dbReference type="Proteomes" id="UP001331761"/>
    </source>
</evidence>
<name>A0AAN8IIG2_TRICO</name>
<evidence type="ECO:0000313" key="3">
    <source>
        <dbReference type="EMBL" id="KAK5970562.1"/>
    </source>
</evidence>
<keyword evidence="2" id="KW-0812">Transmembrane</keyword>
<evidence type="ECO:0000256" key="1">
    <source>
        <dbReference type="SAM" id="MobiDB-lite"/>
    </source>
</evidence>
<gene>
    <name evidence="3" type="ORF">GCK32_009601</name>
</gene>
<comment type="caution">
    <text evidence="3">The sequence shown here is derived from an EMBL/GenBank/DDBJ whole genome shotgun (WGS) entry which is preliminary data.</text>
</comment>
<reference evidence="3 4" key="1">
    <citation type="submission" date="2019-10" db="EMBL/GenBank/DDBJ databases">
        <title>Assembly and Annotation for the nematode Trichostrongylus colubriformis.</title>
        <authorList>
            <person name="Martin J."/>
        </authorList>
    </citation>
    <scope>NUCLEOTIDE SEQUENCE [LARGE SCALE GENOMIC DNA]</scope>
    <source>
        <strain evidence="3">G859</strain>
        <tissue evidence="3">Whole worm</tissue>
    </source>
</reference>
<feature type="transmembrane region" description="Helical" evidence="2">
    <location>
        <begin position="35"/>
        <end position="53"/>
    </location>
</feature>
<keyword evidence="2" id="KW-0472">Membrane</keyword>
<evidence type="ECO:0000256" key="2">
    <source>
        <dbReference type="SAM" id="Phobius"/>
    </source>
</evidence>
<organism evidence="3 4">
    <name type="scientific">Trichostrongylus colubriformis</name>
    <name type="common">Black scour worm</name>
    <dbReference type="NCBI Taxonomy" id="6319"/>
    <lineage>
        <taxon>Eukaryota</taxon>
        <taxon>Metazoa</taxon>
        <taxon>Ecdysozoa</taxon>
        <taxon>Nematoda</taxon>
        <taxon>Chromadorea</taxon>
        <taxon>Rhabditida</taxon>
        <taxon>Rhabditina</taxon>
        <taxon>Rhabditomorpha</taxon>
        <taxon>Strongyloidea</taxon>
        <taxon>Trichostrongylidae</taxon>
        <taxon>Trichostrongylus</taxon>
    </lineage>
</organism>
<proteinExistence type="predicted"/>